<dbReference type="Proteomes" id="UP001232992">
    <property type="component" value="Unassembled WGS sequence"/>
</dbReference>
<proteinExistence type="predicted"/>
<evidence type="ECO:0000313" key="2">
    <source>
        <dbReference type="Proteomes" id="UP001232992"/>
    </source>
</evidence>
<comment type="caution">
    <text evidence="1">The sequence shown here is derived from an EMBL/GenBank/DDBJ whole genome shotgun (WGS) entry which is preliminary data.</text>
</comment>
<gene>
    <name evidence="1" type="ORF">PMH09_08825</name>
</gene>
<organism evidence="1 2">
    <name type="scientific">Roseofilum casamattae BLCC-M143</name>
    <dbReference type="NCBI Taxonomy" id="3022442"/>
    <lineage>
        <taxon>Bacteria</taxon>
        <taxon>Bacillati</taxon>
        <taxon>Cyanobacteriota</taxon>
        <taxon>Cyanophyceae</taxon>
        <taxon>Desertifilales</taxon>
        <taxon>Desertifilaceae</taxon>
        <taxon>Roseofilum</taxon>
        <taxon>Roseofilum casamattae</taxon>
    </lineage>
</organism>
<evidence type="ECO:0000313" key="1">
    <source>
        <dbReference type="EMBL" id="MDJ1183300.1"/>
    </source>
</evidence>
<sequence>MDSSTIRAKLTLIESKRDTLVQLLEKPDLGSLRIDVNQALEEIDDLIEEFKQTFPSSASDRA</sequence>
<dbReference type="EMBL" id="JAQOSQ010000007">
    <property type="protein sequence ID" value="MDJ1183300.1"/>
    <property type="molecule type" value="Genomic_DNA"/>
</dbReference>
<reference evidence="1 2" key="1">
    <citation type="submission" date="2023-01" db="EMBL/GenBank/DDBJ databases">
        <title>Novel diversity within Roseofilum (Cyanobacteria; Desertifilaceae) from marine benthic mats with descriptions of four novel species.</title>
        <authorList>
            <person name="Wang Y."/>
            <person name="Berthold D.E."/>
            <person name="Hu J."/>
            <person name="Lefler F.W."/>
            <person name="Laughinghouse H.D. IV."/>
        </authorList>
    </citation>
    <scope>NUCLEOTIDE SEQUENCE [LARGE SCALE GENOMIC DNA]</scope>
    <source>
        <strain evidence="1 2">BLCC-M143</strain>
    </source>
</reference>
<accession>A0ABT7BVT3</accession>
<keyword evidence="2" id="KW-1185">Reference proteome</keyword>
<name>A0ABT7BVT3_9CYAN</name>
<dbReference type="RefSeq" id="WP_283757955.1">
    <property type="nucleotide sequence ID" value="NZ_JAQOSQ010000007.1"/>
</dbReference>
<protein>
    <submittedName>
        <fullName evidence="1">Uncharacterized protein</fullName>
    </submittedName>
</protein>